<dbReference type="InterPro" id="IPR016169">
    <property type="entry name" value="FAD-bd_PCMH_sub2"/>
</dbReference>
<comment type="caution">
    <text evidence="7">The sequence shown here is derived from an EMBL/GenBank/DDBJ whole genome shotgun (WGS) entry which is preliminary data.</text>
</comment>
<dbReference type="Gene3D" id="3.40.462.20">
    <property type="match status" value="1"/>
</dbReference>
<evidence type="ECO:0000259" key="6">
    <source>
        <dbReference type="PROSITE" id="PS51387"/>
    </source>
</evidence>
<keyword evidence="5" id="KW-0560">Oxidoreductase</keyword>
<dbReference type="PROSITE" id="PS00862">
    <property type="entry name" value="OX2_COVAL_FAD"/>
    <property type="match status" value="1"/>
</dbReference>
<evidence type="ECO:0000256" key="2">
    <source>
        <dbReference type="ARBA" id="ARBA00005466"/>
    </source>
</evidence>
<keyword evidence="3" id="KW-0285">Flavoprotein</keyword>
<evidence type="ECO:0000256" key="4">
    <source>
        <dbReference type="ARBA" id="ARBA00022827"/>
    </source>
</evidence>
<keyword evidence="8" id="KW-1185">Reference proteome</keyword>
<keyword evidence="4" id="KW-0274">FAD</keyword>
<sequence>MADAEHELRTAVKGPVYRRGQAGYDAVRRPWRRNVDPRPLLAVEPLSTEDVVNVVRTALGHALPLAVQATGHGALNCADGGILMSTARMTGVRIDPRRRVARVRAGTRWGEVLAAAAPYGLAPLSGSSPEVGVIGYTLGGGLGWLSRLYGFAADSLVRATLVTAGGEVLETDAEHEPDLWWALRGGGGNFGVVTGLEFRLHPVAEVYAGTLIFPVERALPTLARYREWALTEQDASNTALAVLRLPDRAVLALRVCHAGAAGQAAAHLAPLLAAAGPSLAGGLSPMPFAKTATLTDPQPQAQVSEEHSDLFRALPDEVLGILVESVVAAEDGPALVEVRHWGGALSRDGGGPLGACDALYSVLAVAPELGPHNQTRARARMADLARRLQPYATGGTFLNYLSDPARVPGAFSARAYRRLRELKRRYDPGNVFHLNHNIPPGL</sequence>
<protein>
    <submittedName>
        <fullName evidence="7">FAD-binding oxidoreductase</fullName>
    </submittedName>
</protein>
<dbReference type="InterPro" id="IPR050416">
    <property type="entry name" value="FAD-linked_Oxidoreductase"/>
</dbReference>
<accession>A0ABW7YQT6</accession>
<evidence type="ECO:0000256" key="1">
    <source>
        <dbReference type="ARBA" id="ARBA00001974"/>
    </source>
</evidence>
<dbReference type="Pfam" id="PF08031">
    <property type="entry name" value="BBE"/>
    <property type="match status" value="1"/>
</dbReference>
<dbReference type="InterPro" id="IPR006094">
    <property type="entry name" value="Oxid_FAD_bind_N"/>
</dbReference>
<organism evidence="7 8">
    <name type="scientific">Nonomuraea typhae</name>
    <dbReference type="NCBI Taxonomy" id="2603600"/>
    <lineage>
        <taxon>Bacteria</taxon>
        <taxon>Bacillati</taxon>
        <taxon>Actinomycetota</taxon>
        <taxon>Actinomycetes</taxon>
        <taxon>Streptosporangiales</taxon>
        <taxon>Streptosporangiaceae</taxon>
        <taxon>Nonomuraea</taxon>
    </lineage>
</organism>
<dbReference type="PANTHER" id="PTHR42973">
    <property type="entry name" value="BINDING OXIDOREDUCTASE, PUTATIVE (AFU_ORTHOLOGUE AFUA_1G17690)-RELATED"/>
    <property type="match status" value="1"/>
</dbReference>
<reference evidence="7 8" key="1">
    <citation type="submission" date="2024-10" db="EMBL/GenBank/DDBJ databases">
        <title>The Natural Products Discovery Center: Release of the First 8490 Sequenced Strains for Exploring Actinobacteria Biosynthetic Diversity.</title>
        <authorList>
            <person name="Kalkreuter E."/>
            <person name="Kautsar S.A."/>
            <person name="Yang D."/>
            <person name="Bader C.D."/>
            <person name="Teijaro C.N."/>
            <person name="Fluegel L."/>
            <person name="Davis C.M."/>
            <person name="Simpson J.R."/>
            <person name="Lauterbach L."/>
            <person name="Steele A.D."/>
            <person name="Gui C."/>
            <person name="Meng S."/>
            <person name="Li G."/>
            <person name="Viehrig K."/>
            <person name="Ye F."/>
            <person name="Su P."/>
            <person name="Kiefer A.F."/>
            <person name="Nichols A."/>
            <person name="Cepeda A.J."/>
            <person name="Yan W."/>
            <person name="Fan B."/>
            <person name="Jiang Y."/>
            <person name="Adhikari A."/>
            <person name="Zheng C.-J."/>
            <person name="Schuster L."/>
            <person name="Cowan T.M."/>
            <person name="Smanski M.J."/>
            <person name="Chevrette M.G."/>
            <person name="De Carvalho L.P.S."/>
            <person name="Shen B."/>
        </authorList>
    </citation>
    <scope>NUCLEOTIDE SEQUENCE [LARGE SCALE GENOMIC DNA]</scope>
    <source>
        <strain evidence="7 8">NPDC050545</strain>
    </source>
</reference>
<dbReference type="PANTHER" id="PTHR42973:SF39">
    <property type="entry name" value="FAD-BINDING PCMH-TYPE DOMAIN-CONTAINING PROTEIN"/>
    <property type="match status" value="1"/>
</dbReference>
<gene>
    <name evidence="7" type="ORF">ACIBG2_11675</name>
</gene>
<dbReference type="InterPro" id="IPR016166">
    <property type="entry name" value="FAD-bd_PCMH"/>
</dbReference>
<comment type="cofactor">
    <cofactor evidence="1">
        <name>FAD</name>
        <dbReference type="ChEBI" id="CHEBI:57692"/>
    </cofactor>
</comment>
<evidence type="ECO:0000256" key="5">
    <source>
        <dbReference type="ARBA" id="ARBA00023002"/>
    </source>
</evidence>
<dbReference type="Proteomes" id="UP001612741">
    <property type="component" value="Unassembled WGS sequence"/>
</dbReference>
<dbReference type="InterPro" id="IPR012951">
    <property type="entry name" value="BBE"/>
</dbReference>
<evidence type="ECO:0000256" key="3">
    <source>
        <dbReference type="ARBA" id="ARBA00022630"/>
    </source>
</evidence>
<dbReference type="InterPro" id="IPR006093">
    <property type="entry name" value="Oxy_OxRdtase_FAD_BS"/>
</dbReference>
<proteinExistence type="inferred from homology"/>
<dbReference type="InterPro" id="IPR016167">
    <property type="entry name" value="FAD-bd_PCMH_sub1"/>
</dbReference>
<comment type="similarity">
    <text evidence="2">Belongs to the oxygen-dependent FAD-linked oxidoreductase family.</text>
</comment>
<dbReference type="Pfam" id="PF01565">
    <property type="entry name" value="FAD_binding_4"/>
    <property type="match status" value="1"/>
</dbReference>
<dbReference type="EMBL" id="JBITGY010000003">
    <property type="protein sequence ID" value="MFI6498041.1"/>
    <property type="molecule type" value="Genomic_DNA"/>
</dbReference>
<dbReference type="Gene3D" id="3.30.43.10">
    <property type="entry name" value="Uridine Diphospho-n-acetylenolpyruvylglucosamine Reductase, domain 2"/>
    <property type="match status" value="1"/>
</dbReference>
<dbReference type="SUPFAM" id="SSF56176">
    <property type="entry name" value="FAD-binding/transporter-associated domain-like"/>
    <property type="match status" value="1"/>
</dbReference>
<dbReference type="PROSITE" id="PS51387">
    <property type="entry name" value="FAD_PCMH"/>
    <property type="match status" value="1"/>
</dbReference>
<name>A0ABW7YQT6_9ACTN</name>
<feature type="domain" description="FAD-binding PCMH-type" evidence="6">
    <location>
        <begin position="35"/>
        <end position="203"/>
    </location>
</feature>
<dbReference type="InterPro" id="IPR036318">
    <property type="entry name" value="FAD-bd_PCMH-like_sf"/>
</dbReference>
<evidence type="ECO:0000313" key="7">
    <source>
        <dbReference type="EMBL" id="MFI6498041.1"/>
    </source>
</evidence>
<dbReference type="Gene3D" id="3.30.465.10">
    <property type="match status" value="1"/>
</dbReference>
<dbReference type="RefSeq" id="WP_397081301.1">
    <property type="nucleotide sequence ID" value="NZ_JBITGY010000003.1"/>
</dbReference>
<evidence type="ECO:0000313" key="8">
    <source>
        <dbReference type="Proteomes" id="UP001612741"/>
    </source>
</evidence>